<dbReference type="InterPro" id="IPR029062">
    <property type="entry name" value="Class_I_gatase-like"/>
</dbReference>
<dbReference type="PANTHER" id="PTHR43418">
    <property type="entry name" value="MULTIFUNCTIONAL TRYPTOPHAN BIOSYNTHESIS PROTEIN-RELATED"/>
    <property type="match status" value="1"/>
</dbReference>
<comment type="caution">
    <text evidence="3">The sequence shown here is derived from an EMBL/GenBank/DDBJ whole genome shotgun (WGS) entry which is preliminary data.</text>
</comment>
<dbReference type="NCBIfam" id="TIGR00566">
    <property type="entry name" value="trpG_papA"/>
    <property type="match status" value="1"/>
</dbReference>
<dbReference type="Pfam" id="PF00117">
    <property type="entry name" value="GATase"/>
    <property type="match status" value="1"/>
</dbReference>
<name>A0ABU2ZSE8_9ALTE</name>
<feature type="domain" description="Glutamine amidotransferase" evidence="2">
    <location>
        <begin position="3"/>
        <end position="191"/>
    </location>
</feature>
<dbReference type="InterPro" id="IPR017926">
    <property type="entry name" value="GATASE"/>
</dbReference>
<dbReference type="PRINTS" id="PR00097">
    <property type="entry name" value="ANTSNTHASEII"/>
</dbReference>
<dbReference type="GO" id="GO:0004049">
    <property type="term" value="F:anthranilate synthase activity"/>
    <property type="evidence" value="ECO:0007669"/>
    <property type="project" value="UniProtKB-EC"/>
</dbReference>
<dbReference type="CDD" id="cd01743">
    <property type="entry name" value="GATase1_Anthranilate_Synthase"/>
    <property type="match status" value="1"/>
</dbReference>
<dbReference type="Proteomes" id="UP001253545">
    <property type="component" value="Unassembled WGS sequence"/>
</dbReference>
<gene>
    <name evidence="3" type="ORF">RM552_11930</name>
</gene>
<dbReference type="EMBL" id="JAVRHX010000003">
    <property type="protein sequence ID" value="MDT0595558.1"/>
    <property type="molecule type" value="Genomic_DNA"/>
</dbReference>
<organism evidence="3 4">
    <name type="scientific">Glaciecola petra</name>
    <dbReference type="NCBI Taxonomy" id="3075602"/>
    <lineage>
        <taxon>Bacteria</taxon>
        <taxon>Pseudomonadati</taxon>
        <taxon>Pseudomonadota</taxon>
        <taxon>Gammaproteobacteria</taxon>
        <taxon>Alteromonadales</taxon>
        <taxon>Alteromonadaceae</taxon>
        <taxon>Glaciecola</taxon>
    </lineage>
</organism>
<dbReference type="InterPro" id="IPR050472">
    <property type="entry name" value="Anth_synth/Amidotransfase"/>
</dbReference>
<evidence type="ECO:0000256" key="1">
    <source>
        <dbReference type="ARBA" id="ARBA00022962"/>
    </source>
</evidence>
<dbReference type="PROSITE" id="PS51273">
    <property type="entry name" value="GATASE_TYPE_1"/>
    <property type="match status" value="1"/>
</dbReference>
<dbReference type="InterPro" id="IPR006221">
    <property type="entry name" value="TrpG/PapA_dom"/>
</dbReference>
<keyword evidence="4" id="KW-1185">Reference proteome</keyword>
<dbReference type="RefSeq" id="WP_311369079.1">
    <property type="nucleotide sequence ID" value="NZ_JAVRHX010000003.1"/>
</dbReference>
<dbReference type="SUPFAM" id="SSF52317">
    <property type="entry name" value="Class I glutamine amidotransferase-like"/>
    <property type="match status" value="1"/>
</dbReference>
<reference evidence="3 4" key="1">
    <citation type="submission" date="2023-09" db="EMBL/GenBank/DDBJ databases">
        <authorList>
            <person name="Rey-Velasco X."/>
        </authorList>
    </citation>
    <scope>NUCLEOTIDE SEQUENCE [LARGE SCALE GENOMIC DNA]</scope>
    <source>
        <strain evidence="3 4">P117</strain>
    </source>
</reference>
<dbReference type="PANTHER" id="PTHR43418:SF4">
    <property type="entry name" value="MULTIFUNCTIONAL TRYPTOPHAN BIOSYNTHESIS PROTEIN"/>
    <property type="match status" value="1"/>
</dbReference>
<evidence type="ECO:0000259" key="2">
    <source>
        <dbReference type="Pfam" id="PF00117"/>
    </source>
</evidence>
<evidence type="ECO:0000313" key="4">
    <source>
        <dbReference type="Proteomes" id="UP001253545"/>
    </source>
</evidence>
<dbReference type="PRINTS" id="PR00096">
    <property type="entry name" value="GATASE"/>
</dbReference>
<dbReference type="Gene3D" id="3.40.50.880">
    <property type="match status" value="1"/>
</dbReference>
<accession>A0ABU2ZSE8</accession>
<dbReference type="EC" id="4.1.3.27" evidence="3"/>
<evidence type="ECO:0000313" key="3">
    <source>
        <dbReference type="EMBL" id="MDT0595558.1"/>
    </source>
</evidence>
<proteinExistence type="predicted"/>
<keyword evidence="3" id="KW-0456">Lyase</keyword>
<keyword evidence="1" id="KW-0315">Glutamine amidotransferase</keyword>
<sequence>MIVIIDNYDSFTYNLERYFVELGHQTRVIKNDELNIAQLSKIKCSHLVISPGPCTPNESGICIEAINTFAGSVPILGVCLGHQAIAQVFGGKVVRARHVRHGKTSVLNVTSNTSQLFKGCPSTFIVTRYHSLIVDDSELDKAFLVTATCNTENNREVMAIENQQCRIYGLQYHPESLLTEHGHKVLKNFLLQG</sequence>
<protein>
    <submittedName>
        <fullName evidence="3">Aminodeoxychorismate/anthranilate synthase component II</fullName>
        <ecNumber evidence="3">4.1.3.27</ecNumber>
    </submittedName>
</protein>